<keyword evidence="2" id="KW-0472">Membrane</keyword>
<feature type="compositionally biased region" description="Basic and acidic residues" evidence="1">
    <location>
        <begin position="202"/>
        <end position="252"/>
    </location>
</feature>
<evidence type="ECO:0000256" key="2">
    <source>
        <dbReference type="SAM" id="Phobius"/>
    </source>
</evidence>
<feature type="signal peptide" evidence="3">
    <location>
        <begin position="1"/>
        <end position="22"/>
    </location>
</feature>
<evidence type="ECO:0000256" key="1">
    <source>
        <dbReference type="SAM" id="MobiDB-lite"/>
    </source>
</evidence>
<feature type="compositionally biased region" description="Gly residues" evidence="1">
    <location>
        <begin position="166"/>
        <end position="178"/>
    </location>
</feature>
<name>A0A2S8EYS5_9BACT</name>
<evidence type="ECO:0000256" key="3">
    <source>
        <dbReference type="SAM" id="SignalP"/>
    </source>
</evidence>
<feature type="chain" id="PRO_5015639914" description="SLA1 homology domain-containing protein" evidence="3">
    <location>
        <begin position="23"/>
        <end position="360"/>
    </location>
</feature>
<feature type="transmembrane region" description="Helical" evidence="2">
    <location>
        <begin position="336"/>
        <end position="355"/>
    </location>
</feature>
<keyword evidence="2" id="KW-1133">Transmembrane helix</keyword>
<dbReference type="AlphaFoldDB" id="A0A2S8EYS5"/>
<keyword evidence="2" id="KW-0812">Transmembrane</keyword>
<organism evidence="4 5">
    <name type="scientific">Blastopirellula marina</name>
    <dbReference type="NCBI Taxonomy" id="124"/>
    <lineage>
        <taxon>Bacteria</taxon>
        <taxon>Pseudomonadati</taxon>
        <taxon>Planctomycetota</taxon>
        <taxon>Planctomycetia</taxon>
        <taxon>Pirellulales</taxon>
        <taxon>Pirellulaceae</taxon>
        <taxon>Blastopirellula</taxon>
    </lineage>
</organism>
<dbReference type="Proteomes" id="UP000240009">
    <property type="component" value="Unassembled WGS sequence"/>
</dbReference>
<dbReference type="EMBL" id="PUIA01000094">
    <property type="protein sequence ID" value="PQO25070.1"/>
    <property type="molecule type" value="Genomic_DNA"/>
</dbReference>
<reference evidence="4 5" key="1">
    <citation type="submission" date="2018-02" db="EMBL/GenBank/DDBJ databases">
        <title>Comparative genomes isolates from brazilian mangrove.</title>
        <authorList>
            <person name="Araujo J.E."/>
            <person name="Taketani R.G."/>
            <person name="Silva M.C.P."/>
            <person name="Loureco M.V."/>
            <person name="Andreote F.D."/>
        </authorList>
    </citation>
    <scope>NUCLEOTIDE SEQUENCE [LARGE SCALE GENOMIC DNA]</scope>
    <source>
        <strain evidence="4 5">HEX-2 MGV</strain>
    </source>
</reference>
<dbReference type="Gene3D" id="2.30.30.700">
    <property type="entry name" value="SLA1 homology domain 1"/>
    <property type="match status" value="2"/>
</dbReference>
<dbReference type="OrthoDB" id="292062at2"/>
<evidence type="ECO:0008006" key="6">
    <source>
        <dbReference type="Google" id="ProtNLM"/>
    </source>
</evidence>
<dbReference type="RefSeq" id="WP_105359696.1">
    <property type="nucleotide sequence ID" value="NZ_PUIA01000094.1"/>
</dbReference>
<protein>
    <recommendedName>
        <fullName evidence="6">SLA1 homology domain-containing protein</fullName>
    </recommendedName>
</protein>
<feature type="region of interest" description="Disordered" evidence="1">
    <location>
        <begin position="150"/>
        <end position="255"/>
    </location>
</feature>
<gene>
    <name evidence="4" type="ORF">C5Y96_26570</name>
</gene>
<proteinExistence type="predicted"/>
<evidence type="ECO:0000313" key="5">
    <source>
        <dbReference type="Proteomes" id="UP000240009"/>
    </source>
</evidence>
<comment type="caution">
    <text evidence="4">The sequence shown here is derived from an EMBL/GenBank/DDBJ whole genome shotgun (WGS) entry which is preliminary data.</text>
</comment>
<keyword evidence="3" id="KW-0732">Signal</keyword>
<sequence>MKASTFAISLFVISLLTCCAMAAEVRTWTDASGKTLSGSLEEVTSDGKVVIKSGGQSFTIPIERFSAEDKAYIDSHKDQMGDKESSSGRRRKSDLFDYRQWKDKDDNEIKAKYVRMFEGKVVLLQGRTSHKVSFYDLSDEDQIYLRRELEERGEDSQIPAPTANAGGNGTNPITGGGDQPYDPRMGNQAAMPPAYAPPEMDDFAKKQQEEHERNRREIEKQQAEARRIAEEQKRRREEEAQREQQRQDELLARETQQIQDMENRMRQNEQDMIARQNEFFGGGSNSGNQPSGSCSSCKKMIYGNIGAGDRCPHCGIFFASETDEFGRTTKTVPVPWYYKVPLPIGLIVVVVIAIFRKMAG</sequence>
<accession>A0A2S8EYS5</accession>
<evidence type="ECO:0000313" key="4">
    <source>
        <dbReference type="EMBL" id="PQO25070.1"/>
    </source>
</evidence>